<dbReference type="InterPro" id="IPR006665">
    <property type="entry name" value="OmpA-like"/>
</dbReference>
<accession>A0A5R8WJH1</accession>
<protein>
    <submittedName>
        <fullName evidence="8">DUF937 domain-containing protein</fullName>
    </submittedName>
</protein>
<feature type="transmembrane region" description="Helical" evidence="6">
    <location>
        <begin position="216"/>
        <end position="234"/>
    </location>
</feature>
<reference evidence="8 9" key="1">
    <citation type="submission" date="2019-05" db="EMBL/GenBank/DDBJ databases">
        <title>Hymenobacter edaphi sp. nov., isolated from abandoned arsenic-contaminated farmland soil.</title>
        <authorList>
            <person name="Nie L."/>
        </authorList>
    </citation>
    <scope>NUCLEOTIDE SEQUENCE [LARGE SCALE GENOMIC DNA]</scope>
    <source>
        <strain evidence="8 9">1-3-3-8</strain>
    </source>
</reference>
<feature type="compositionally biased region" description="Basic and acidic residues" evidence="5">
    <location>
        <begin position="428"/>
        <end position="437"/>
    </location>
</feature>
<evidence type="ECO:0000313" key="9">
    <source>
        <dbReference type="Proteomes" id="UP000305517"/>
    </source>
</evidence>
<evidence type="ECO:0000259" key="7">
    <source>
        <dbReference type="PROSITE" id="PS51123"/>
    </source>
</evidence>
<dbReference type="PANTHER" id="PTHR30329">
    <property type="entry name" value="STATOR ELEMENT OF FLAGELLAR MOTOR COMPLEX"/>
    <property type="match status" value="1"/>
</dbReference>
<dbReference type="Gene3D" id="3.30.1330.60">
    <property type="entry name" value="OmpA-like domain"/>
    <property type="match status" value="1"/>
</dbReference>
<proteinExistence type="predicted"/>
<dbReference type="PANTHER" id="PTHR30329:SF21">
    <property type="entry name" value="LIPOPROTEIN YIAD-RELATED"/>
    <property type="match status" value="1"/>
</dbReference>
<dbReference type="InterPro" id="IPR006690">
    <property type="entry name" value="OMPA-like_CS"/>
</dbReference>
<evidence type="ECO:0000256" key="4">
    <source>
        <dbReference type="PROSITE-ProRule" id="PRU00473"/>
    </source>
</evidence>
<keyword evidence="2 4" id="KW-0472">Membrane</keyword>
<evidence type="ECO:0000256" key="5">
    <source>
        <dbReference type="SAM" id="MobiDB-lite"/>
    </source>
</evidence>
<dbReference type="Pfam" id="PF00691">
    <property type="entry name" value="OmpA"/>
    <property type="match status" value="1"/>
</dbReference>
<dbReference type="Pfam" id="PF06078">
    <property type="entry name" value="DUF937"/>
    <property type="match status" value="1"/>
</dbReference>
<comment type="caution">
    <text evidence="8">The sequence shown here is derived from an EMBL/GenBank/DDBJ whole genome shotgun (WGS) entry which is preliminary data.</text>
</comment>
<dbReference type="PRINTS" id="PR01021">
    <property type="entry name" value="OMPADOMAIN"/>
</dbReference>
<dbReference type="PROSITE" id="PS01068">
    <property type="entry name" value="OMPA_1"/>
    <property type="match status" value="1"/>
</dbReference>
<dbReference type="InterPro" id="IPR006664">
    <property type="entry name" value="OMP_bac"/>
</dbReference>
<dbReference type="EMBL" id="VAJM01000017">
    <property type="protein sequence ID" value="TLM88605.1"/>
    <property type="molecule type" value="Genomic_DNA"/>
</dbReference>
<keyword evidence="6" id="KW-1133">Transmembrane helix</keyword>
<feature type="domain" description="OmpA-like" evidence="7">
    <location>
        <begin position="321"/>
        <end position="437"/>
    </location>
</feature>
<dbReference type="CDD" id="cd07185">
    <property type="entry name" value="OmpA_C-like"/>
    <property type="match status" value="1"/>
</dbReference>
<name>A0A5R8WJH1_9BACT</name>
<gene>
    <name evidence="8" type="ORF">FDY95_23955</name>
</gene>
<keyword evidence="9" id="KW-1185">Reference proteome</keyword>
<dbReference type="Proteomes" id="UP000305517">
    <property type="component" value="Unassembled WGS sequence"/>
</dbReference>
<dbReference type="AlphaFoldDB" id="A0A5R8WJH1"/>
<dbReference type="OrthoDB" id="9782229at2"/>
<dbReference type="InterPro" id="IPR036737">
    <property type="entry name" value="OmpA-like_sf"/>
</dbReference>
<sequence length="437" mass="45439">MSQNIIDVVRSYFSDGVVQQTSTALGEDGSRVRSALMGLAPLVLGGLLRRTEQPGGPAEVFGMAQQAHSSGLLDNVGSLLTGDGGGWSSRGPELLRSALGAQYQPATEAIASGSGVNSGIVGRLAGLVVPVVLGLLGRHAAQNNLDAHGLSGWLTSQRSSILDALPFGLGGLLGGLGGAATAAGAGMANAVRDTGYAARNVAAETVAPVVREGRPWWPWLLLLLLGAGLLYYLFGRNKHEEPVTTTETTTTVDTTTTTAAPAVAATPTGRYDEATGNYIYDTGANTDVKLPDGTVLNVGSNSTEARLFNFLNDASMTVSDDKTQGWLSLDRVYFDTGKSTLTTESQQQLKNIAAILKAFPNAAIKLGGYTDNKGSADANLTLSADRANAARKAVMNNGIDAGRVAAEGYGQEHPLATNDTPEGRAQNRRVDVRVTKK</sequence>
<dbReference type="SUPFAM" id="SSF103088">
    <property type="entry name" value="OmpA-like"/>
    <property type="match status" value="1"/>
</dbReference>
<evidence type="ECO:0000256" key="6">
    <source>
        <dbReference type="SAM" id="Phobius"/>
    </source>
</evidence>
<dbReference type="PROSITE" id="PS51123">
    <property type="entry name" value="OMPA_2"/>
    <property type="match status" value="1"/>
</dbReference>
<dbReference type="InterPro" id="IPR050330">
    <property type="entry name" value="Bact_OuterMem_StrucFunc"/>
</dbReference>
<dbReference type="GO" id="GO:0009279">
    <property type="term" value="C:cell outer membrane"/>
    <property type="evidence" value="ECO:0007669"/>
    <property type="project" value="UniProtKB-SubCell"/>
</dbReference>
<keyword evidence="3" id="KW-0998">Cell outer membrane</keyword>
<evidence type="ECO:0000256" key="2">
    <source>
        <dbReference type="ARBA" id="ARBA00023136"/>
    </source>
</evidence>
<evidence type="ECO:0000256" key="3">
    <source>
        <dbReference type="ARBA" id="ARBA00023237"/>
    </source>
</evidence>
<dbReference type="RefSeq" id="WP_138081897.1">
    <property type="nucleotide sequence ID" value="NZ_VAJM01000017.1"/>
</dbReference>
<evidence type="ECO:0000256" key="1">
    <source>
        <dbReference type="ARBA" id="ARBA00004442"/>
    </source>
</evidence>
<evidence type="ECO:0000313" key="8">
    <source>
        <dbReference type="EMBL" id="TLM88605.1"/>
    </source>
</evidence>
<feature type="region of interest" description="Disordered" evidence="5">
    <location>
        <begin position="412"/>
        <end position="437"/>
    </location>
</feature>
<dbReference type="InterPro" id="IPR009282">
    <property type="entry name" value="DUF937"/>
</dbReference>
<comment type="subcellular location">
    <subcellularLocation>
        <location evidence="1">Cell outer membrane</location>
    </subcellularLocation>
</comment>
<organism evidence="8 9">
    <name type="scientific">Hymenobacter jeollabukensis</name>
    <dbReference type="NCBI Taxonomy" id="2025313"/>
    <lineage>
        <taxon>Bacteria</taxon>
        <taxon>Pseudomonadati</taxon>
        <taxon>Bacteroidota</taxon>
        <taxon>Cytophagia</taxon>
        <taxon>Cytophagales</taxon>
        <taxon>Hymenobacteraceae</taxon>
        <taxon>Hymenobacter</taxon>
    </lineage>
</organism>
<keyword evidence="6" id="KW-0812">Transmembrane</keyword>